<evidence type="ECO:0000313" key="12">
    <source>
        <dbReference type="EMBL" id="UZD23228.1"/>
    </source>
</evidence>
<evidence type="ECO:0000256" key="4">
    <source>
        <dbReference type="ARBA" id="ARBA00022729"/>
    </source>
</evidence>
<keyword evidence="3" id="KW-0479">Metal-binding</keyword>
<dbReference type="Pfam" id="PF05572">
    <property type="entry name" value="Peptidase_M43"/>
    <property type="match status" value="1"/>
</dbReference>
<sequence>MKKSLRFFGKVNMLLLGAIFTFSQSFAQQFQFSTSANQAQHNHDEKCAHVILEKKLEQEMGYFGSKPFFESWIDDKIEARKSKPAILARTNEDPMLIPVVVHVIHSGEAEGQGTNIPTAQILEQIRILNEDFQRLNADAANTPSEFLPVAGSTNIEFILAKQDPSGLPTNGITRTQGPKASYNPNTDVTVIAQVEHWNSEEYMNMYVVPLTTPFIGYSSFPISDLPGLNFPASSALTDGVVIDYRYFGTGGNATSASLGRTATHEVGHFFGLRHIWGDGGCEADDFVEDTPLQDNSNNSCSPTVTRFSCDSNDMIQNFMDYTPDACMNLFTAGQVERFEVVLANSPRRVTLINNRATQDPILSDNDLAISKILEPGDYTCDPLIQPSIVLLNAGNNRLTSGRVEMRRNGTLLESKRFSFNLLTGQTATVGFNSFSISGDTNEIEFRITETNDGADANPLNNSLTASPELQRPIALPYEADLSSFPEPWTIENPDGAITWEIVNQTVSGTAQQLIYINNYEYEAPGQLDYFISPIIDLGVYPNAQLVFEVAHAPYDQSGFQDELTVAISADCGNTFDLANAPYDKSGQSLQTSASTLDEFFPTQDSQFRTELVNLSDFADLGSVRVALIAGNNYGNNVFIRNIRILPNEEFNYNLQLNSLLSPSPISDGTHESENVQITNTGNLPISTFLFSKSTNDSNPLTLVASGANFEPNESFTLQSEVSTENGKNEIFVKISRPNFDQNGNNADSLNRYALVDSSVVTVPWRENFEGENGISPWLAINPESDAEGWEMISNTGTAINSSYTLPSGAAGQSYWLGTPIFDLSSSPQASIFFDAGTLGANENARLRLLASVDGGLTYSEVWSARGAELVNQNLDPTNPNSLGTGTRKYVDLSEFAGTGSTKVRLAFVADGISPTDNPLYLDNIELFLRANPNPVIPAEGRMVLFPNPATEVFNLAFNLPAYEEVNIQVISVTGAVLQDINYPNTLNQTYTFSTDLFSKGVYIVKVTSNSIRETRRLLIN</sequence>
<dbReference type="GO" id="GO:0008237">
    <property type="term" value="F:metallopeptidase activity"/>
    <property type="evidence" value="ECO:0007669"/>
    <property type="project" value="UniProtKB-KW"/>
</dbReference>
<dbReference type="InterPro" id="IPR008754">
    <property type="entry name" value="Peptidase_M43"/>
</dbReference>
<dbReference type="PANTHER" id="PTHR47466">
    <property type="match status" value="1"/>
</dbReference>
<proteinExistence type="inferred from homology"/>
<reference evidence="12" key="1">
    <citation type="submission" date="2022-10" db="EMBL/GenBank/DDBJ databases">
        <title>Algoriphagus sp. a novel bacteria isolate from halophytes salicornia europaea.</title>
        <authorList>
            <person name="Peng Y."/>
            <person name="Jiang L."/>
            <person name="Lee J."/>
        </authorList>
    </citation>
    <scope>NUCLEOTIDE SEQUENCE</scope>
    <source>
        <strain evidence="12">TR-M5</strain>
    </source>
</reference>
<name>A0ABY6MHF9_9BACT</name>
<evidence type="ECO:0000313" key="13">
    <source>
        <dbReference type="Proteomes" id="UP001163156"/>
    </source>
</evidence>
<comment type="similarity">
    <text evidence="1">Belongs to the peptidase M43B family.</text>
</comment>
<organism evidence="12 13">
    <name type="scientific">Algoriphagus halophytocola</name>
    <dbReference type="NCBI Taxonomy" id="2991499"/>
    <lineage>
        <taxon>Bacteria</taxon>
        <taxon>Pseudomonadati</taxon>
        <taxon>Bacteroidota</taxon>
        <taxon>Cytophagia</taxon>
        <taxon>Cytophagales</taxon>
        <taxon>Cyclobacteriaceae</taxon>
        <taxon>Algoriphagus</taxon>
    </lineage>
</organism>
<dbReference type="NCBIfam" id="TIGR04183">
    <property type="entry name" value="Por_Secre_tail"/>
    <property type="match status" value="1"/>
</dbReference>
<evidence type="ECO:0000256" key="7">
    <source>
        <dbReference type="ARBA" id="ARBA00023049"/>
    </source>
</evidence>
<keyword evidence="2" id="KW-0645">Protease</keyword>
<evidence type="ECO:0000256" key="9">
    <source>
        <dbReference type="SAM" id="SignalP"/>
    </source>
</evidence>
<evidence type="ECO:0000256" key="2">
    <source>
        <dbReference type="ARBA" id="ARBA00022670"/>
    </source>
</evidence>
<dbReference type="Gene3D" id="2.60.120.200">
    <property type="match status" value="2"/>
</dbReference>
<evidence type="ECO:0000256" key="6">
    <source>
        <dbReference type="ARBA" id="ARBA00022833"/>
    </source>
</evidence>
<evidence type="ECO:0000256" key="3">
    <source>
        <dbReference type="ARBA" id="ARBA00022723"/>
    </source>
</evidence>
<dbReference type="Gene3D" id="3.40.390.10">
    <property type="entry name" value="Collagenase (Catalytic Domain)"/>
    <property type="match status" value="1"/>
</dbReference>
<feature type="chain" id="PRO_5046800995" evidence="9">
    <location>
        <begin position="28"/>
        <end position="1020"/>
    </location>
</feature>
<keyword evidence="6" id="KW-0862">Zinc</keyword>
<evidence type="ECO:0000259" key="10">
    <source>
        <dbReference type="Pfam" id="PF05572"/>
    </source>
</evidence>
<feature type="signal peptide" evidence="9">
    <location>
        <begin position="1"/>
        <end position="27"/>
    </location>
</feature>
<keyword evidence="7 12" id="KW-0482">Metalloprotease</keyword>
<dbReference type="Pfam" id="PF18962">
    <property type="entry name" value="Por_Secre_tail"/>
    <property type="match status" value="1"/>
</dbReference>
<keyword evidence="13" id="KW-1185">Reference proteome</keyword>
<feature type="domain" description="Secretion system C-terminal sorting" evidence="11">
    <location>
        <begin position="944"/>
        <end position="1019"/>
    </location>
</feature>
<dbReference type="InterPro" id="IPR026444">
    <property type="entry name" value="Secre_tail"/>
</dbReference>
<dbReference type="InterPro" id="IPR024079">
    <property type="entry name" value="MetalloPept_cat_dom_sf"/>
</dbReference>
<keyword evidence="4 9" id="KW-0732">Signal</keyword>
<accession>A0ABY6MHF9</accession>
<keyword evidence="5" id="KW-0378">Hydrolase</keyword>
<evidence type="ECO:0000256" key="5">
    <source>
        <dbReference type="ARBA" id="ARBA00022801"/>
    </source>
</evidence>
<dbReference type="CDD" id="cd04275">
    <property type="entry name" value="ZnMc_pappalysin_like"/>
    <property type="match status" value="1"/>
</dbReference>
<dbReference type="InterPro" id="IPR013783">
    <property type="entry name" value="Ig-like_fold"/>
</dbReference>
<dbReference type="EMBL" id="CP110226">
    <property type="protein sequence ID" value="UZD23228.1"/>
    <property type="molecule type" value="Genomic_DNA"/>
</dbReference>
<feature type="domain" description="Peptidase M43 pregnancy-associated plasma-A" evidence="10">
    <location>
        <begin position="194"/>
        <end position="342"/>
    </location>
</feature>
<gene>
    <name evidence="12" type="ORF">OM944_01795</name>
</gene>
<dbReference type="NCBIfam" id="NF038128">
    <property type="entry name" value="choice_anch_J"/>
    <property type="match status" value="1"/>
</dbReference>
<dbReference type="Proteomes" id="UP001163156">
    <property type="component" value="Chromosome"/>
</dbReference>
<dbReference type="Gene3D" id="2.60.40.10">
    <property type="entry name" value="Immunoglobulins"/>
    <property type="match status" value="1"/>
</dbReference>
<evidence type="ECO:0000256" key="8">
    <source>
        <dbReference type="ARBA" id="ARBA00023157"/>
    </source>
</evidence>
<evidence type="ECO:0000256" key="1">
    <source>
        <dbReference type="ARBA" id="ARBA00008721"/>
    </source>
</evidence>
<dbReference type="PANTHER" id="PTHR47466:SF1">
    <property type="entry name" value="METALLOPROTEASE MEP1 (AFU_ORTHOLOGUE AFUA_1G07730)-RELATED"/>
    <property type="match status" value="1"/>
</dbReference>
<dbReference type="SUPFAM" id="SSF55486">
    <property type="entry name" value="Metalloproteases ('zincins'), catalytic domain"/>
    <property type="match status" value="1"/>
</dbReference>
<dbReference type="RefSeq" id="WP_264809767.1">
    <property type="nucleotide sequence ID" value="NZ_CP110226.1"/>
</dbReference>
<evidence type="ECO:0000259" key="11">
    <source>
        <dbReference type="Pfam" id="PF18962"/>
    </source>
</evidence>
<keyword evidence="8" id="KW-1015">Disulfide bond</keyword>
<protein>
    <submittedName>
        <fullName evidence="12">M43 family zinc metalloprotease</fullName>
    </submittedName>
</protein>